<dbReference type="OrthoDB" id="9815890at2"/>
<dbReference type="CDD" id="cd00158">
    <property type="entry name" value="RHOD"/>
    <property type="match status" value="1"/>
</dbReference>
<dbReference type="SMART" id="SM00450">
    <property type="entry name" value="RHOD"/>
    <property type="match status" value="1"/>
</dbReference>
<sequence length="128" mass="13617">MSLKRLFGLGRKKSATHIKRITVYEAHDLCAKGAITLIDVRGPDEWAKTGRPVDSHGVTLQDPDFLIAALAAAGGDKDRPVAFSCLSGKRSLQAAEKALAAGHTDIFNVEGGLLAWADARLPLARDPS</sequence>
<dbReference type="RefSeq" id="WP_121937963.1">
    <property type="nucleotide sequence ID" value="NZ_REFR01000010.1"/>
</dbReference>
<evidence type="ECO:0000313" key="2">
    <source>
        <dbReference type="EMBL" id="RMB08612.1"/>
    </source>
</evidence>
<dbReference type="InterPro" id="IPR001763">
    <property type="entry name" value="Rhodanese-like_dom"/>
</dbReference>
<dbReference type="InterPro" id="IPR052367">
    <property type="entry name" value="Thiosulfate_ST/Rhodanese-like"/>
</dbReference>
<dbReference type="GO" id="GO:0016740">
    <property type="term" value="F:transferase activity"/>
    <property type="evidence" value="ECO:0007669"/>
    <property type="project" value="UniProtKB-KW"/>
</dbReference>
<dbReference type="Proteomes" id="UP000271227">
    <property type="component" value="Unassembled WGS sequence"/>
</dbReference>
<proteinExistence type="predicted"/>
<reference evidence="2 3" key="1">
    <citation type="submission" date="2018-10" db="EMBL/GenBank/DDBJ databases">
        <title>Genomic Encyclopedia of Archaeal and Bacterial Type Strains, Phase II (KMG-II): from individual species to whole genera.</title>
        <authorList>
            <person name="Goeker M."/>
        </authorList>
    </citation>
    <scope>NUCLEOTIDE SEQUENCE [LARGE SCALE GENOMIC DNA]</scope>
    <source>
        <strain evidence="2 3">DSM 25217</strain>
    </source>
</reference>
<dbReference type="AlphaFoldDB" id="A0A3M0CGW0"/>
<accession>A0A3M0CGW0</accession>
<dbReference type="Gene3D" id="3.40.250.10">
    <property type="entry name" value="Rhodanese-like domain"/>
    <property type="match status" value="1"/>
</dbReference>
<dbReference type="FunCoup" id="A0A3M0CGW0">
    <property type="interactions" value="124"/>
</dbReference>
<dbReference type="EMBL" id="REFR01000010">
    <property type="protein sequence ID" value="RMB08612.1"/>
    <property type="molecule type" value="Genomic_DNA"/>
</dbReference>
<feature type="domain" description="Rhodanese" evidence="1">
    <location>
        <begin position="31"/>
        <end position="125"/>
    </location>
</feature>
<organism evidence="2 3">
    <name type="scientific">Eilatimonas milleporae</name>
    <dbReference type="NCBI Taxonomy" id="911205"/>
    <lineage>
        <taxon>Bacteria</taxon>
        <taxon>Pseudomonadati</taxon>
        <taxon>Pseudomonadota</taxon>
        <taxon>Alphaproteobacteria</taxon>
        <taxon>Kordiimonadales</taxon>
        <taxon>Kordiimonadaceae</taxon>
        <taxon>Eilatimonas</taxon>
    </lineage>
</organism>
<keyword evidence="2" id="KW-0808">Transferase</keyword>
<dbReference type="SUPFAM" id="SSF52821">
    <property type="entry name" value="Rhodanese/Cell cycle control phosphatase"/>
    <property type="match status" value="1"/>
</dbReference>
<dbReference type="Pfam" id="PF00581">
    <property type="entry name" value="Rhodanese"/>
    <property type="match status" value="1"/>
</dbReference>
<keyword evidence="3" id="KW-1185">Reference proteome</keyword>
<gene>
    <name evidence="2" type="ORF">BXY39_1247</name>
</gene>
<dbReference type="InParanoid" id="A0A3M0CGW0"/>
<dbReference type="PROSITE" id="PS50206">
    <property type="entry name" value="RHODANESE_3"/>
    <property type="match status" value="1"/>
</dbReference>
<protein>
    <submittedName>
        <fullName evidence="2">Rhodanese-related sulfurtransferase</fullName>
    </submittedName>
</protein>
<dbReference type="PANTHER" id="PTHR45431">
    <property type="entry name" value="RHODANESE-LIKE DOMAIN-CONTAINING PROTEIN 15, CHLOROPLASTIC"/>
    <property type="match status" value="1"/>
</dbReference>
<evidence type="ECO:0000259" key="1">
    <source>
        <dbReference type="PROSITE" id="PS50206"/>
    </source>
</evidence>
<comment type="caution">
    <text evidence="2">The sequence shown here is derived from an EMBL/GenBank/DDBJ whole genome shotgun (WGS) entry which is preliminary data.</text>
</comment>
<evidence type="ECO:0000313" key="3">
    <source>
        <dbReference type="Proteomes" id="UP000271227"/>
    </source>
</evidence>
<name>A0A3M0CGW0_9PROT</name>
<dbReference type="PANTHER" id="PTHR45431:SF3">
    <property type="entry name" value="RHODANESE-LIKE DOMAIN-CONTAINING PROTEIN 15, CHLOROPLASTIC"/>
    <property type="match status" value="1"/>
</dbReference>
<dbReference type="InterPro" id="IPR036873">
    <property type="entry name" value="Rhodanese-like_dom_sf"/>
</dbReference>